<proteinExistence type="predicted"/>
<sequence>MQLGKKKMPITVPWAPAGVATPTFPTEMGLSRTCAKRAGEGDGRSSPAQDCIASRAGPRPTHTHCSNGSVSSDLKSRLELHANEIFHVTSELVLLQDVPAQTKLPWWSMLSWQSNKTHKEDIRTLLDSRECDADKGAEPQLSQPLKHLDPRPAAPVVPSPPNISIPCTKQAAHTADSTKATLQGSPPLLLPMQQLCEGGAGTCALSLSDKEVRRRVCRLEAEEPCTLQSWSLCRVTENLCSPDRKQHIPLGPHCSRTGCTGTSHKNWRAWTLLSQAAQIQPGKIRGLAGMRRSQDHFCKSVTGSLLPAILHGFPDVSQLEPNCREPP</sequence>
<accession>L9KQ31</accession>
<feature type="region of interest" description="Disordered" evidence="1">
    <location>
        <begin position="36"/>
        <end position="71"/>
    </location>
</feature>
<dbReference type="AlphaFoldDB" id="L9KQ31"/>
<gene>
    <name evidence="2" type="ORF">TREES_T100014087</name>
</gene>
<keyword evidence="3" id="KW-1185">Reference proteome</keyword>
<name>L9KQ31_TUPCH</name>
<organism evidence="2 3">
    <name type="scientific">Tupaia chinensis</name>
    <name type="common">Chinese tree shrew</name>
    <name type="synonym">Tupaia belangeri chinensis</name>
    <dbReference type="NCBI Taxonomy" id="246437"/>
    <lineage>
        <taxon>Eukaryota</taxon>
        <taxon>Metazoa</taxon>
        <taxon>Chordata</taxon>
        <taxon>Craniata</taxon>
        <taxon>Vertebrata</taxon>
        <taxon>Euteleostomi</taxon>
        <taxon>Mammalia</taxon>
        <taxon>Eutheria</taxon>
        <taxon>Euarchontoglires</taxon>
        <taxon>Scandentia</taxon>
        <taxon>Tupaiidae</taxon>
        <taxon>Tupaia</taxon>
    </lineage>
</organism>
<evidence type="ECO:0000313" key="3">
    <source>
        <dbReference type="Proteomes" id="UP000011518"/>
    </source>
</evidence>
<evidence type="ECO:0000313" key="2">
    <source>
        <dbReference type="EMBL" id="ELW63292.1"/>
    </source>
</evidence>
<dbReference type="InParanoid" id="L9KQ31"/>
<dbReference type="EMBL" id="KB320787">
    <property type="protein sequence ID" value="ELW63292.1"/>
    <property type="molecule type" value="Genomic_DNA"/>
</dbReference>
<protein>
    <submittedName>
        <fullName evidence="2">Uncharacterized protein</fullName>
    </submittedName>
</protein>
<evidence type="ECO:0000256" key="1">
    <source>
        <dbReference type="SAM" id="MobiDB-lite"/>
    </source>
</evidence>
<reference evidence="3" key="1">
    <citation type="submission" date="2012-07" db="EMBL/GenBank/DDBJ databases">
        <title>Genome of the Chinese tree shrew, a rising model animal genetically related to primates.</title>
        <authorList>
            <person name="Zhang G."/>
            <person name="Fan Y."/>
            <person name="Yao Y."/>
            <person name="Huang Z."/>
        </authorList>
    </citation>
    <scope>NUCLEOTIDE SEQUENCE [LARGE SCALE GENOMIC DNA]</scope>
</reference>
<reference evidence="3" key="2">
    <citation type="journal article" date="2013" name="Nat. Commun.">
        <title>Genome of the Chinese tree shrew.</title>
        <authorList>
            <person name="Fan Y."/>
            <person name="Huang Z.Y."/>
            <person name="Cao C.C."/>
            <person name="Chen C.S."/>
            <person name="Chen Y.X."/>
            <person name="Fan D.D."/>
            <person name="He J."/>
            <person name="Hou H.L."/>
            <person name="Hu L."/>
            <person name="Hu X.T."/>
            <person name="Jiang X.T."/>
            <person name="Lai R."/>
            <person name="Lang Y.S."/>
            <person name="Liang B."/>
            <person name="Liao S.G."/>
            <person name="Mu D."/>
            <person name="Ma Y.Y."/>
            <person name="Niu Y.Y."/>
            <person name="Sun X.Q."/>
            <person name="Xia J.Q."/>
            <person name="Xiao J."/>
            <person name="Xiong Z.Q."/>
            <person name="Xu L."/>
            <person name="Yang L."/>
            <person name="Zhang Y."/>
            <person name="Zhao W."/>
            <person name="Zhao X.D."/>
            <person name="Zheng Y.T."/>
            <person name="Zhou J.M."/>
            <person name="Zhu Y.B."/>
            <person name="Zhang G.J."/>
            <person name="Wang J."/>
            <person name="Yao Y.G."/>
        </authorList>
    </citation>
    <scope>NUCLEOTIDE SEQUENCE [LARGE SCALE GENOMIC DNA]</scope>
</reference>
<dbReference type="Proteomes" id="UP000011518">
    <property type="component" value="Unassembled WGS sequence"/>
</dbReference>